<keyword evidence="2" id="KW-1185">Reference proteome</keyword>
<dbReference type="Proteomes" id="UP001469553">
    <property type="component" value="Unassembled WGS sequence"/>
</dbReference>
<reference evidence="1 2" key="1">
    <citation type="submission" date="2021-06" db="EMBL/GenBank/DDBJ databases">
        <authorList>
            <person name="Palmer J.M."/>
        </authorList>
    </citation>
    <scope>NUCLEOTIDE SEQUENCE [LARGE SCALE GENOMIC DNA]</scope>
    <source>
        <strain evidence="1 2">AS_MEX2019</strain>
        <tissue evidence="1">Muscle</tissue>
    </source>
</reference>
<evidence type="ECO:0000313" key="2">
    <source>
        <dbReference type="Proteomes" id="UP001469553"/>
    </source>
</evidence>
<proteinExistence type="predicted"/>
<gene>
    <name evidence="1" type="ORF">AMECASPLE_002196</name>
</gene>
<dbReference type="EMBL" id="JAHRIP010047103">
    <property type="protein sequence ID" value="MEQ2298142.1"/>
    <property type="molecule type" value="Genomic_DNA"/>
</dbReference>
<evidence type="ECO:0000313" key="1">
    <source>
        <dbReference type="EMBL" id="MEQ2298142.1"/>
    </source>
</evidence>
<accession>A0ABV0YX64</accession>
<comment type="caution">
    <text evidence="1">The sequence shown here is derived from an EMBL/GenBank/DDBJ whole genome shotgun (WGS) entry which is preliminary data.</text>
</comment>
<organism evidence="1 2">
    <name type="scientific">Ameca splendens</name>
    <dbReference type="NCBI Taxonomy" id="208324"/>
    <lineage>
        <taxon>Eukaryota</taxon>
        <taxon>Metazoa</taxon>
        <taxon>Chordata</taxon>
        <taxon>Craniata</taxon>
        <taxon>Vertebrata</taxon>
        <taxon>Euteleostomi</taxon>
        <taxon>Actinopterygii</taxon>
        <taxon>Neopterygii</taxon>
        <taxon>Teleostei</taxon>
        <taxon>Neoteleostei</taxon>
        <taxon>Acanthomorphata</taxon>
        <taxon>Ovalentaria</taxon>
        <taxon>Atherinomorphae</taxon>
        <taxon>Cyprinodontiformes</taxon>
        <taxon>Goodeidae</taxon>
        <taxon>Ameca</taxon>
    </lineage>
</organism>
<sequence>MLLLTSENDREASFFTQEDIDEVVSALRCRRSNSTCEGAATITSLNIQASAEPSEAMAKEVVGNTTGSLAETELTGYCKGPEIHGDDKTTTRHIFH</sequence>
<protein>
    <submittedName>
        <fullName evidence="1">Uncharacterized protein</fullName>
    </submittedName>
</protein>
<name>A0ABV0YX64_9TELE</name>